<dbReference type="Proteomes" id="UP000239757">
    <property type="component" value="Unassembled WGS sequence"/>
</dbReference>
<feature type="compositionally biased region" description="Basic and acidic residues" evidence="1">
    <location>
        <begin position="52"/>
        <end position="68"/>
    </location>
</feature>
<dbReference type="EMBL" id="KZ662938">
    <property type="protein sequence ID" value="PPS17333.1"/>
    <property type="molecule type" value="Genomic_DNA"/>
</dbReference>
<sequence length="148" mass="17390">MNKGREEVNNDDPKQEPSRTKTTETVRYCHEENKDVNEERRLRIEEPDEWREYKPKTHDKPKLRENKPDTSPNQFKVGDTVLLDAIDPHIVTTIPNKEIPLTVLSIFPFGTVEVSHPKFGTFKVNNNCLKPYFKIDSRNEEYKLLEPP</sequence>
<evidence type="ECO:0000313" key="2">
    <source>
        <dbReference type="EMBL" id="PPS17333.1"/>
    </source>
</evidence>
<dbReference type="OrthoDB" id="1001300at2759"/>
<evidence type="ECO:0000313" key="3">
    <source>
        <dbReference type="Proteomes" id="UP000239757"/>
    </source>
</evidence>
<gene>
    <name evidence="2" type="ORF">GOBAR_AA03244</name>
</gene>
<proteinExistence type="predicted"/>
<name>A0A2P5YP35_GOSBA</name>
<feature type="region of interest" description="Disordered" evidence="1">
    <location>
        <begin position="1"/>
        <end position="40"/>
    </location>
</feature>
<feature type="region of interest" description="Disordered" evidence="1">
    <location>
        <begin position="52"/>
        <end position="75"/>
    </location>
</feature>
<reference evidence="2 3" key="1">
    <citation type="submission" date="2015-01" db="EMBL/GenBank/DDBJ databases">
        <title>Genome of allotetraploid Gossypium barbadense reveals genomic plasticity and fiber elongation in cotton evolution.</title>
        <authorList>
            <person name="Chen X."/>
            <person name="Liu X."/>
            <person name="Zhao B."/>
            <person name="Zheng H."/>
            <person name="Hu Y."/>
            <person name="Lu G."/>
            <person name="Yang C."/>
            <person name="Chen J."/>
            <person name="Shan C."/>
            <person name="Zhang L."/>
            <person name="Zhou Y."/>
            <person name="Wang L."/>
            <person name="Guo W."/>
            <person name="Bai Y."/>
            <person name="Ruan J."/>
            <person name="Shangguan X."/>
            <person name="Mao Y."/>
            <person name="Jiang J."/>
            <person name="Zhu Y."/>
            <person name="Lei J."/>
            <person name="Kang H."/>
            <person name="Chen S."/>
            <person name="He X."/>
            <person name="Wang R."/>
            <person name="Wang Y."/>
            <person name="Chen J."/>
            <person name="Wang L."/>
            <person name="Yu S."/>
            <person name="Wang B."/>
            <person name="Wei J."/>
            <person name="Song S."/>
            <person name="Lu X."/>
            <person name="Gao Z."/>
            <person name="Gu W."/>
            <person name="Deng X."/>
            <person name="Ma D."/>
            <person name="Wang S."/>
            <person name="Liang W."/>
            <person name="Fang L."/>
            <person name="Cai C."/>
            <person name="Zhu X."/>
            <person name="Zhou B."/>
            <person name="Zhang Y."/>
            <person name="Chen Z."/>
            <person name="Xu S."/>
            <person name="Zhu R."/>
            <person name="Wang S."/>
            <person name="Zhang T."/>
            <person name="Zhao G."/>
        </authorList>
    </citation>
    <scope>NUCLEOTIDE SEQUENCE [LARGE SCALE GENOMIC DNA]</scope>
    <source>
        <strain evidence="3">cv. Xinhai21</strain>
        <tissue evidence="2">Leaf</tissue>
    </source>
</reference>
<organism evidence="2 3">
    <name type="scientific">Gossypium barbadense</name>
    <name type="common">Sea Island cotton</name>
    <name type="synonym">Hibiscus barbadensis</name>
    <dbReference type="NCBI Taxonomy" id="3634"/>
    <lineage>
        <taxon>Eukaryota</taxon>
        <taxon>Viridiplantae</taxon>
        <taxon>Streptophyta</taxon>
        <taxon>Embryophyta</taxon>
        <taxon>Tracheophyta</taxon>
        <taxon>Spermatophyta</taxon>
        <taxon>Magnoliopsida</taxon>
        <taxon>eudicotyledons</taxon>
        <taxon>Gunneridae</taxon>
        <taxon>Pentapetalae</taxon>
        <taxon>rosids</taxon>
        <taxon>malvids</taxon>
        <taxon>Malvales</taxon>
        <taxon>Malvaceae</taxon>
        <taxon>Malvoideae</taxon>
        <taxon>Gossypium</taxon>
    </lineage>
</organism>
<protein>
    <submittedName>
        <fullName evidence="2">Uncharacterized protein</fullName>
    </submittedName>
</protein>
<evidence type="ECO:0000256" key="1">
    <source>
        <dbReference type="SAM" id="MobiDB-lite"/>
    </source>
</evidence>
<dbReference type="AlphaFoldDB" id="A0A2P5YP35"/>
<accession>A0A2P5YP35</accession>